<keyword evidence="5 7" id="KW-0732">Signal</keyword>
<dbReference type="Gene3D" id="3.40.50.1980">
    <property type="entry name" value="Nitrogenase molybdenum iron protein domain"/>
    <property type="match status" value="2"/>
</dbReference>
<evidence type="ECO:0000256" key="2">
    <source>
        <dbReference type="ARBA" id="ARBA00011028"/>
    </source>
</evidence>
<name>A0A450TWS5_9GAMM</name>
<dbReference type="PANTHER" id="PTHR42953">
    <property type="entry name" value="HIGH-AFFINITY ZINC UPTAKE SYSTEM PROTEIN ZNUA-RELATED"/>
    <property type="match status" value="1"/>
</dbReference>
<dbReference type="InterPro" id="IPR006127">
    <property type="entry name" value="ZnuA-like"/>
</dbReference>
<dbReference type="InterPro" id="IPR006129">
    <property type="entry name" value="AdhesinB"/>
</dbReference>
<dbReference type="InterPro" id="IPR006128">
    <property type="entry name" value="Lipoprotein_PsaA-like"/>
</dbReference>
<organism evidence="8">
    <name type="scientific">Candidatus Kentrum sp. FW</name>
    <dbReference type="NCBI Taxonomy" id="2126338"/>
    <lineage>
        <taxon>Bacteria</taxon>
        <taxon>Pseudomonadati</taxon>
        <taxon>Pseudomonadota</taxon>
        <taxon>Gammaproteobacteria</taxon>
        <taxon>Candidatus Kentrum</taxon>
    </lineage>
</organism>
<keyword evidence="3 6" id="KW-0813">Transport</keyword>
<dbReference type="SUPFAM" id="SSF53807">
    <property type="entry name" value="Helical backbone' metal receptor"/>
    <property type="match status" value="1"/>
</dbReference>
<comment type="similarity">
    <text evidence="2 6">Belongs to the bacterial solute-binding protein 9 family.</text>
</comment>
<dbReference type="PROSITE" id="PS51257">
    <property type="entry name" value="PROKAR_LIPOPROTEIN"/>
    <property type="match status" value="1"/>
</dbReference>
<comment type="subcellular location">
    <subcellularLocation>
        <location evidence="1">Cell envelope</location>
    </subcellularLocation>
</comment>
<evidence type="ECO:0000313" key="8">
    <source>
        <dbReference type="EMBL" id="VFJ73511.1"/>
    </source>
</evidence>
<dbReference type="GO" id="GO:0030001">
    <property type="term" value="P:metal ion transport"/>
    <property type="evidence" value="ECO:0007669"/>
    <property type="project" value="InterPro"/>
</dbReference>
<dbReference type="PANTHER" id="PTHR42953:SF1">
    <property type="entry name" value="METAL-BINDING PROTEIN HI_0362-RELATED"/>
    <property type="match status" value="1"/>
</dbReference>
<evidence type="ECO:0000256" key="6">
    <source>
        <dbReference type="RuleBase" id="RU003512"/>
    </source>
</evidence>
<dbReference type="GO" id="GO:0007155">
    <property type="term" value="P:cell adhesion"/>
    <property type="evidence" value="ECO:0007669"/>
    <property type="project" value="InterPro"/>
</dbReference>
<reference evidence="8" key="1">
    <citation type="submission" date="2019-02" db="EMBL/GenBank/DDBJ databases">
        <authorList>
            <person name="Gruber-Vodicka R. H."/>
            <person name="Seah K. B. B."/>
        </authorList>
    </citation>
    <scope>NUCLEOTIDE SEQUENCE</scope>
    <source>
        <strain evidence="8">BECK_BZ131</strain>
    </source>
</reference>
<dbReference type="EMBL" id="CAADFE010000052">
    <property type="protein sequence ID" value="VFJ73511.1"/>
    <property type="molecule type" value="Genomic_DNA"/>
</dbReference>
<dbReference type="Pfam" id="PF01297">
    <property type="entry name" value="ZnuA"/>
    <property type="match status" value="1"/>
</dbReference>
<dbReference type="PRINTS" id="PR00691">
    <property type="entry name" value="ADHESINB"/>
</dbReference>
<feature type="signal peptide" evidence="7">
    <location>
        <begin position="1"/>
        <end position="30"/>
    </location>
</feature>
<accession>A0A450TWS5</accession>
<keyword evidence="4" id="KW-0479">Metal-binding</keyword>
<evidence type="ECO:0000256" key="5">
    <source>
        <dbReference type="ARBA" id="ARBA00022729"/>
    </source>
</evidence>
<proteinExistence type="inferred from homology"/>
<dbReference type="AlphaFoldDB" id="A0A450TWS5"/>
<evidence type="ECO:0000256" key="7">
    <source>
        <dbReference type="SAM" id="SignalP"/>
    </source>
</evidence>
<gene>
    <name evidence="8" type="ORF">BECKFW1821C_GA0114237_105214</name>
</gene>
<evidence type="ECO:0000256" key="3">
    <source>
        <dbReference type="ARBA" id="ARBA00022448"/>
    </source>
</evidence>
<dbReference type="GO" id="GO:0030313">
    <property type="term" value="C:cell envelope"/>
    <property type="evidence" value="ECO:0007669"/>
    <property type="project" value="UniProtKB-SubCell"/>
</dbReference>
<evidence type="ECO:0000256" key="1">
    <source>
        <dbReference type="ARBA" id="ARBA00004196"/>
    </source>
</evidence>
<evidence type="ECO:0000256" key="4">
    <source>
        <dbReference type="ARBA" id="ARBA00022723"/>
    </source>
</evidence>
<sequence>MYRKNAGCSPGGWLQKGLLFCLVFALAGMAGCGADKEREGERGSAGDGNGGEIPVVAATVGMIADVARQVAGEGMTVVGIIGEGVDPHLYKPTRRDVVTLRQADMVFYNGLMLEGKMGDVLARVAAAGKPVHAVTEQLLERDDYVLTDGARHYDPHVWMDVGGWMRAVAVVADAMATFDPERARDYRANAAAYREQLARLDAYARQSIGSIPEGRRVLVTAHDAFNYLGRAYGLEVRGIQGLSTESEAGVRDIERLVAFLVARKIPAVFVETSVSDKNVRALVEGARAGGHELVIGGALFSDAMGKAGTYEGTYMGMIDHNVTTITRALGGTAPARGMRGKLGHGD</sequence>
<dbReference type="GO" id="GO:0046872">
    <property type="term" value="F:metal ion binding"/>
    <property type="evidence" value="ECO:0007669"/>
    <property type="project" value="UniProtKB-KW"/>
</dbReference>
<protein>
    <submittedName>
        <fullName evidence="8">Manganese/zinc/iron transport system substrate-binding protein</fullName>
    </submittedName>
</protein>
<dbReference type="PRINTS" id="PR00690">
    <property type="entry name" value="ADHESNFAMILY"/>
</dbReference>
<feature type="chain" id="PRO_5018988445" evidence="7">
    <location>
        <begin position="31"/>
        <end position="346"/>
    </location>
</feature>
<dbReference type="InterPro" id="IPR050492">
    <property type="entry name" value="Bact_metal-bind_prot9"/>
</dbReference>